<evidence type="ECO:0000256" key="5">
    <source>
        <dbReference type="ARBA" id="ARBA00022842"/>
    </source>
</evidence>
<dbReference type="GO" id="GO:0046872">
    <property type="term" value="F:metal ion binding"/>
    <property type="evidence" value="ECO:0007669"/>
    <property type="project" value="UniProtKB-KW"/>
</dbReference>
<dbReference type="InterPro" id="IPR045121">
    <property type="entry name" value="CoAse"/>
</dbReference>
<dbReference type="EMBL" id="CP061799">
    <property type="protein sequence ID" value="QTA81543.1"/>
    <property type="molecule type" value="Genomic_DNA"/>
</dbReference>
<evidence type="ECO:0008006" key="9">
    <source>
        <dbReference type="Google" id="ProtNLM"/>
    </source>
</evidence>
<keyword evidence="4" id="KW-0378">Hydrolase</keyword>
<keyword evidence="8" id="KW-1185">Reference proteome</keyword>
<name>A0A975B9V5_9BACT</name>
<reference evidence="7" key="1">
    <citation type="journal article" date="2021" name="Microb. Physiol.">
        <title>Proteogenomic Insights into the Physiology of Marine, Sulfate-Reducing, Filamentous Desulfonema limicola and Desulfonema magnum.</title>
        <authorList>
            <person name="Schnaars V."/>
            <person name="Wohlbrand L."/>
            <person name="Scheve S."/>
            <person name="Hinrichs C."/>
            <person name="Reinhardt R."/>
            <person name="Rabus R."/>
        </authorList>
    </citation>
    <scope>NUCLEOTIDE SEQUENCE</scope>
    <source>
        <strain evidence="7">5ac10</strain>
    </source>
</reference>
<proteinExistence type="predicted"/>
<comment type="cofactor">
    <cofactor evidence="1">
        <name>Mn(2+)</name>
        <dbReference type="ChEBI" id="CHEBI:29035"/>
    </cofactor>
</comment>
<comment type="cofactor">
    <cofactor evidence="2">
        <name>Mg(2+)</name>
        <dbReference type="ChEBI" id="CHEBI:18420"/>
    </cofactor>
</comment>
<evidence type="ECO:0000256" key="1">
    <source>
        <dbReference type="ARBA" id="ARBA00001936"/>
    </source>
</evidence>
<sequence length="269" mass="31524">MILKKNINAFKEHIARILYKNNPLNNYFLKNNNSNPSGVLVLIGQDNKNEPCLILNKRSQKVKQPGDLCCPGGGLMPVFDSFSARFMHLPGFPMSKWKYWHDCINLYPDETRQLSLFLANSLREGFEEMRLNPFGISFLGILDPQPLIMFRRVIYPMAGWVESQKRFFPNWEVEKIVNIPFKSLLNPNNYGCYSLEFAHDLQKRYNHQPKDFPCFIHYEKGKKEILWGATYRIIAGFLELTMDFKPPAIETLPVIQRLIENNYVTRKQR</sequence>
<dbReference type="PANTHER" id="PTHR12992">
    <property type="entry name" value="NUDIX HYDROLASE"/>
    <property type="match status" value="1"/>
</dbReference>
<dbReference type="PANTHER" id="PTHR12992:SF11">
    <property type="entry name" value="MITOCHONDRIAL COENZYME A DIPHOSPHATASE NUDT8"/>
    <property type="match status" value="1"/>
</dbReference>
<dbReference type="GO" id="GO:0010945">
    <property type="term" value="F:coenzyme A diphosphatase activity"/>
    <property type="evidence" value="ECO:0007669"/>
    <property type="project" value="InterPro"/>
</dbReference>
<evidence type="ECO:0000256" key="6">
    <source>
        <dbReference type="ARBA" id="ARBA00023211"/>
    </source>
</evidence>
<gene>
    <name evidence="7" type="ORF">dnl_38810</name>
</gene>
<organism evidence="7 8">
    <name type="scientific">Desulfonema limicola</name>
    <dbReference type="NCBI Taxonomy" id="45656"/>
    <lineage>
        <taxon>Bacteria</taxon>
        <taxon>Pseudomonadati</taxon>
        <taxon>Thermodesulfobacteriota</taxon>
        <taxon>Desulfobacteria</taxon>
        <taxon>Desulfobacterales</taxon>
        <taxon>Desulfococcaceae</taxon>
        <taxon>Desulfonema</taxon>
    </lineage>
</organism>
<evidence type="ECO:0000256" key="2">
    <source>
        <dbReference type="ARBA" id="ARBA00001946"/>
    </source>
</evidence>
<evidence type="ECO:0000256" key="4">
    <source>
        <dbReference type="ARBA" id="ARBA00022801"/>
    </source>
</evidence>
<accession>A0A975B9V5</accession>
<dbReference type="Proteomes" id="UP000663720">
    <property type="component" value="Chromosome"/>
</dbReference>
<evidence type="ECO:0000313" key="7">
    <source>
        <dbReference type="EMBL" id="QTA81543.1"/>
    </source>
</evidence>
<evidence type="ECO:0000313" key="8">
    <source>
        <dbReference type="Proteomes" id="UP000663720"/>
    </source>
</evidence>
<keyword evidence="3" id="KW-0479">Metal-binding</keyword>
<protein>
    <recommendedName>
        <fullName evidence="9">Nudix hydrolase domain-containing protein</fullName>
    </recommendedName>
</protein>
<dbReference type="KEGG" id="dli:dnl_38810"/>
<evidence type="ECO:0000256" key="3">
    <source>
        <dbReference type="ARBA" id="ARBA00022723"/>
    </source>
</evidence>
<keyword evidence="5" id="KW-0460">Magnesium</keyword>
<dbReference type="AlphaFoldDB" id="A0A975B9V5"/>
<dbReference type="RefSeq" id="WP_207687566.1">
    <property type="nucleotide sequence ID" value="NZ_CP061799.1"/>
</dbReference>
<dbReference type="Gene3D" id="3.90.79.10">
    <property type="entry name" value="Nucleoside Triphosphate Pyrophosphohydrolase"/>
    <property type="match status" value="1"/>
</dbReference>
<keyword evidence="6" id="KW-0464">Manganese</keyword>